<evidence type="ECO:0000256" key="1">
    <source>
        <dbReference type="ARBA" id="ARBA00022692"/>
    </source>
</evidence>
<feature type="transmembrane region" description="Helical" evidence="4">
    <location>
        <begin position="43"/>
        <end position="62"/>
    </location>
</feature>
<proteinExistence type="predicted"/>
<feature type="transmembrane region" description="Helical" evidence="4">
    <location>
        <begin position="69"/>
        <end position="88"/>
    </location>
</feature>
<feature type="transmembrane region" description="Helical" evidence="4">
    <location>
        <begin position="296"/>
        <end position="318"/>
    </location>
</feature>
<dbReference type="RefSeq" id="WP_289410757.1">
    <property type="nucleotide sequence ID" value="NZ_JAUCDY010000007.1"/>
</dbReference>
<feature type="domain" description="Major facilitator superfamily (MFS) profile" evidence="5">
    <location>
        <begin position="205"/>
        <end position="394"/>
    </location>
</feature>
<protein>
    <submittedName>
        <fullName evidence="6">MFS transporter</fullName>
    </submittedName>
</protein>
<feature type="transmembrane region" description="Helical" evidence="4">
    <location>
        <begin position="330"/>
        <end position="349"/>
    </location>
</feature>
<dbReference type="PANTHER" id="PTHR23534:SF1">
    <property type="entry name" value="MAJOR FACILITATOR SUPERFAMILY PROTEIN"/>
    <property type="match status" value="1"/>
</dbReference>
<feature type="transmembrane region" description="Helical" evidence="4">
    <location>
        <begin position="205"/>
        <end position="225"/>
    </location>
</feature>
<keyword evidence="3 4" id="KW-0472">Membrane</keyword>
<reference evidence="6 7" key="1">
    <citation type="submission" date="2023-06" db="EMBL/GenBank/DDBJ databases">
        <title>Thiopseudomonas sp. CY1220 draft genome sequence.</title>
        <authorList>
            <person name="Zhao G."/>
            <person name="An M."/>
        </authorList>
    </citation>
    <scope>NUCLEOTIDE SEQUENCE [LARGE SCALE GENOMIC DNA]</scope>
    <source>
        <strain evidence="6 7">CY1220</strain>
    </source>
</reference>
<comment type="caution">
    <text evidence="6">The sequence shown here is derived from an EMBL/GenBank/DDBJ whole genome shotgun (WGS) entry which is preliminary data.</text>
</comment>
<evidence type="ECO:0000313" key="6">
    <source>
        <dbReference type="EMBL" id="MDM7858098.1"/>
    </source>
</evidence>
<dbReference type="SUPFAM" id="SSF103473">
    <property type="entry name" value="MFS general substrate transporter"/>
    <property type="match status" value="1"/>
</dbReference>
<dbReference type="EMBL" id="JAUCDY010000007">
    <property type="protein sequence ID" value="MDM7858098.1"/>
    <property type="molecule type" value="Genomic_DNA"/>
</dbReference>
<evidence type="ECO:0000313" key="7">
    <source>
        <dbReference type="Proteomes" id="UP001241056"/>
    </source>
</evidence>
<feature type="transmembrane region" description="Helical" evidence="4">
    <location>
        <begin position="160"/>
        <end position="184"/>
    </location>
</feature>
<organism evidence="6 7">
    <name type="scientific">Thiopseudomonas acetoxidans</name>
    <dbReference type="NCBI Taxonomy" id="3041622"/>
    <lineage>
        <taxon>Bacteria</taxon>
        <taxon>Pseudomonadati</taxon>
        <taxon>Pseudomonadota</taxon>
        <taxon>Gammaproteobacteria</taxon>
        <taxon>Pseudomonadales</taxon>
        <taxon>Pseudomonadaceae</taxon>
        <taxon>Thiopseudomonas</taxon>
    </lineage>
</organism>
<dbReference type="Pfam" id="PF07690">
    <property type="entry name" value="MFS_1"/>
    <property type="match status" value="1"/>
</dbReference>
<dbReference type="Proteomes" id="UP001241056">
    <property type="component" value="Unassembled WGS sequence"/>
</dbReference>
<feature type="transmembrane region" description="Helical" evidence="4">
    <location>
        <begin position="245"/>
        <end position="264"/>
    </location>
</feature>
<evidence type="ECO:0000259" key="5">
    <source>
        <dbReference type="PROSITE" id="PS50850"/>
    </source>
</evidence>
<keyword evidence="2 4" id="KW-1133">Transmembrane helix</keyword>
<dbReference type="InterPro" id="IPR036259">
    <property type="entry name" value="MFS_trans_sf"/>
</dbReference>
<dbReference type="InterPro" id="IPR011701">
    <property type="entry name" value="MFS"/>
</dbReference>
<feature type="transmembrane region" description="Helical" evidence="4">
    <location>
        <begin position="355"/>
        <end position="377"/>
    </location>
</feature>
<name>A0ABT7SPH8_9GAMM</name>
<dbReference type="Gene3D" id="1.20.1250.20">
    <property type="entry name" value="MFS general substrate transporter like domains"/>
    <property type="match status" value="1"/>
</dbReference>
<evidence type="ECO:0000256" key="4">
    <source>
        <dbReference type="SAM" id="Phobius"/>
    </source>
</evidence>
<sequence>MPITVWGLAIAQALLGTGNILLVAVSALIGKELATHPAQITLPMAFQFLGVIAATLPAAHIMQHLGRKVGFLLGNSIGLFGAWVALQGLHASDIWLFAVGTMLIGVAIGTSQQYRFAALDCAPNHRSRAISMVMAGGVLAAILGPNIADWAQHWYSGSPFVGSFYGLAGLYALALVLIALLPLPPAKARDHTQVPRSYRTLFQQPILIAAIAAGAIGYGIMVLLMTATPLAMQHDGFPFPDITTVIQWHVLGMFVPSFFTGHLIRRFSSRTVILWGCVLLLICIVIHMLGQSFAHYLAGLLLLGVGWNFTFIGGTHLLTDTYKPSEQGKVQGINEFLVFTAAAVGSLFAGQGIHALGWLGLNLASIPFVLVVAWVIMHLQDSRSREKERKVVAD</sequence>
<keyword evidence="1 4" id="KW-0812">Transmembrane</keyword>
<evidence type="ECO:0000256" key="2">
    <source>
        <dbReference type="ARBA" id="ARBA00022989"/>
    </source>
</evidence>
<keyword evidence="7" id="KW-1185">Reference proteome</keyword>
<dbReference type="PANTHER" id="PTHR23534">
    <property type="entry name" value="MFS PERMEASE"/>
    <property type="match status" value="1"/>
</dbReference>
<accession>A0ABT7SPH8</accession>
<feature type="transmembrane region" description="Helical" evidence="4">
    <location>
        <begin position="271"/>
        <end position="290"/>
    </location>
</feature>
<dbReference type="InterPro" id="IPR020846">
    <property type="entry name" value="MFS_dom"/>
</dbReference>
<gene>
    <name evidence="6" type="ORF">QEZ41_07385</name>
</gene>
<dbReference type="PROSITE" id="PS50850">
    <property type="entry name" value="MFS"/>
    <property type="match status" value="1"/>
</dbReference>
<evidence type="ECO:0000256" key="3">
    <source>
        <dbReference type="ARBA" id="ARBA00023136"/>
    </source>
</evidence>
<feature type="transmembrane region" description="Helical" evidence="4">
    <location>
        <begin position="129"/>
        <end position="148"/>
    </location>
</feature>
<feature type="transmembrane region" description="Helical" evidence="4">
    <location>
        <begin position="94"/>
        <end position="117"/>
    </location>
</feature>